<comment type="caution">
    <text evidence="3">The sequence shown here is derived from an EMBL/GenBank/DDBJ whole genome shotgun (WGS) entry which is preliminary data.</text>
</comment>
<gene>
    <name evidence="3" type="ORF">HMPREF0591_0307</name>
</gene>
<proteinExistence type="predicted"/>
<organism evidence="3 4">
    <name type="scientific">Mycobacterium parascrofulaceum ATCC BAA-614</name>
    <dbReference type="NCBI Taxonomy" id="525368"/>
    <lineage>
        <taxon>Bacteria</taxon>
        <taxon>Bacillati</taxon>
        <taxon>Actinomycetota</taxon>
        <taxon>Actinomycetes</taxon>
        <taxon>Mycobacteriales</taxon>
        <taxon>Mycobacteriaceae</taxon>
        <taxon>Mycobacterium</taxon>
        <taxon>Mycobacterium simiae complex</taxon>
    </lineage>
</organism>
<keyword evidence="2" id="KW-0812">Transmembrane</keyword>
<dbReference type="HOGENOM" id="CLU_2650594_0_0_11"/>
<evidence type="ECO:0000313" key="4">
    <source>
        <dbReference type="Proteomes" id="UP000003653"/>
    </source>
</evidence>
<reference evidence="3 4" key="1">
    <citation type="submission" date="2010-04" db="EMBL/GenBank/DDBJ databases">
        <authorList>
            <person name="Muzny D."/>
            <person name="Qin X."/>
            <person name="Deng J."/>
            <person name="Jiang H."/>
            <person name="Liu Y."/>
            <person name="Qu J."/>
            <person name="Song X.-Z."/>
            <person name="Zhang L."/>
            <person name="Thornton R."/>
            <person name="Coyle M."/>
            <person name="Francisco L."/>
            <person name="Jackson L."/>
            <person name="Javaid M."/>
            <person name="Korchina V."/>
            <person name="Kovar C."/>
            <person name="Mata R."/>
            <person name="Mathew T."/>
            <person name="Ngo R."/>
            <person name="Nguyen L."/>
            <person name="Nguyen N."/>
            <person name="Okwuonu G."/>
            <person name="Ongeri F."/>
            <person name="Pham C."/>
            <person name="Simmons D."/>
            <person name="Wilczek-Boney K."/>
            <person name="Hale W."/>
            <person name="Jakkamsetti A."/>
            <person name="Pham P."/>
            <person name="Ruth R."/>
            <person name="San Lucas F."/>
            <person name="Warren J."/>
            <person name="Zhang J."/>
            <person name="Zhao Z."/>
            <person name="Zhou C."/>
            <person name="Zhu D."/>
            <person name="Lee S."/>
            <person name="Bess C."/>
            <person name="Blankenburg K."/>
            <person name="Forbes L."/>
            <person name="Fu Q."/>
            <person name="Gubbala S."/>
            <person name="Hirani K."/>
            <person name="Jayaseelan J.C."/>
            <person name="Lara F."/>
            <person name="Munidasa M."/>
            <person name="Palculict T."/>
            <person name="Patil S."/>
            <person name="Pu L.-L."/>
            <person name="Saada N."/>
            <person name="Tang L."/>
            <person name="Weissenberger G."/>
            <person name="Zhu Y."/>
            <person name="Hemphill L."/>
            <person name="Shang Y."/>
            <person name="Youmans B."/>
            <person name="Ayvaz T."/>
            <person name="Ross M."/>
            <person name="Santibanez J."/>
            <person name="Aqrawi P."/>
            <person name="Gross S."/>
            <person name="Joshi V."/>
            <person name="Fowler G."/>
            <person name="Nazareth L."/>
            <person name="Reid J."/>
            <person name="Worley K."/>
            <person name="Petrosino J."/>
            <person name="Highlander S."/>
            <person name="Gibbs R."/>
        </authorList>
    </citation>
    <scope>NUCLEOTIDE SEQUENCE [LARGE SCALE GENOMIC DNA]</scope>
    <source>
        <strain evidence="3 4">ATCC BAA-614</strain>
    </source>
</reference>
<protein>
    <submittedName>
        <fullName evidence="3">Uncharacterized protein</fullName>
    </submittedName>
</protein>
<evidence type="ECO:0000256" key="2">
    <source>
        <dbReference type="SAM" id="Phobius"/>
    </source>
</evidence>
<feature type="transmembrane region" description="Helical" evidence="2">
    <location>
        <begin position="14"/>
        <end position="36"/>
    </location>
</feature>
<accession>D5P2B3</accession>
<name>D5P2B3_9MYCO</name>
<keyword evidence="2" id="KW-0472">Membrane</keyword>
<dbReference type="Proteomes" id="UP000003653">
    <property type="component" value="Unassembled WGS sequence"/>
</dbReference>
<dbReference type="RefSeq" id="WP_007171729.1">
    <property type="nucleotide sequence ID" value="NZ_GG770559.1"/>
</dbReference>
<dbReference type="EMBL" id="ADNV01000051">
    <property type="protein sequence ID" value="EFG79790.1"/>
    <property type="molecule type" value="Genomic_DNA"/>
</dbReference>
<sequence length="80" mass="8079">MMSYGGDSWVWCGALFNVLAVVVFLGVITAAVVLAMHVSGAGRSGPSAGADGGFGRAGHVPPSPGARGDAEEDDFYHPAM</sequence>
<evidence type="ECO:0000313" key="3">
    <source>
        <dbReference type="EMBL" id="EFG79790.1"/>
    </source>
</evidence>
<dbReference type="AlphaFoldDB" id="D5P2B3"/>
<feature type="region of interest" description="Disordered" evidence="1">
    <location>
        <begin position="42"/>
        <end position="80"/>
    </location>
</feature>
<keyword evidence="2" id="KW-1133">Transmembrane helix</keyword>
<evidence type="ECO:0000256" key="1">
    <source>
        <dbReference type="SAM" id="MobiDB-lite"/>
    </source>
</evidence>
<keyword evidence="4" id="KW-1185">Reference proteome</keyword>